<comment type="similarity">
    <text evidence="1">Belongs to the glycosyltransferase group 1 family. Glycosyltransferase 4 subfamily.</text>
</comment>
<dbReference type="STRING" id="569882.SAMN04490248_101151"/>
<dbReference type="AlphaFoldDB" id="A0A1H8LI35"/>
<reference evidence="5 6" key="1">
    <citation type="submission" date="2016-10" db="EMBL/GenBank/DDBJ databases">
        <authorList>
            <person name="de Groot N.N."/>
        </authorList>
    </citation>
    <scope>NUCLEOTIDE SEQUENCE [LARGE SCALE GENOMIC DNA]</scope>
    <source>
        <strain evidence="5 6">DSM 27842</strain>
    </source>
</reference>
<gene>
    <name evidence="5" type="ORF">SAMN04490248_101151</name>
</gene>
<feature type="domain" description="Glycosyl transferase family 1" evidence="4">
    <location>
        <begin position="154"/>
        <end position="301"/>
    </location>
</feature>
<evidence type="ECO:0000256" key="1">
    <source>
        <dbReference type="ARBA" id="ARBA00009481"/>
    </source>
</evidence>
<keyword evidence="6" id="KW-1185">Reference proteome</keyword>
<dbReference type="GO" id="GO:0016757">
    <property type="term" value="F:glycosyltransferase activity"/>
    <property type="evidence" value="ECO:0007669"/>
    <property type="project" value="UniProtKB-KW"/>
</dbReference>
<evidence type="ECO:0000313" key="5">
    <source>
        <dbReference type="EMBL" id="SEO04719.1"/>
    </source>
</evidence>
<accession>A0A1H8LI35</accession>
<evidence type="ECO:0000256" key="2">
    <source>
        <dbReference type="ARBA" id="ARBA00022676"/>
    </source>
</evidence>
<sequence length="346" mass="37736">MRIPGKDIEVIAPNFSRRLSGVTATVAALVPRQARIMGVVATGVGLPEDVPRVPFWRVPFLARRRRVWHARRNNEMLVGFVLRALGVMQLKLVFTSSSPRRRGGLTRWMTQRMDAIVATTPANAEVMPGDPVIIPHGVDTDRFAPGSGTLFTAAEGERLIGCFGRVREMKGTHHFVEAMCRVLPDRPEWSAVIMGRVKPEDEPYAARLRERITAAGLEHRIRFHPEIPVERMPDAYRALSLYVAPSLLEGFGLTPLEALSCGVPVVATDVGAFADFVTEDCGAIVPKDDAGALTEAIRATLARDVGEMGGAGRARVVAEFGLEREAEALCALYRALLAGEGRTLPL</sequence>
<protein>
    <submittedName>
        <fullName evidence="5">Mannosyltransferase</fullName>
    </submittedName>
</protein>
<dbReference type="PANTHER" id="PTHR12526:SF640">
    <property type="entry name" value="COLANIC ACID BIOSYNTHESIS GLYCOSYLTRANSFERASE WCAL-RELATED"/>
    <property type="match status" value="1"/>
</dbReference>
<dbReference type="RefSeq" id="WP_093114720.1">
    <property type="nucleotide sequence ID" value="NZ_FODS01000001.1"/>
</dbReference>
<dbReference type="Proteomes" id="UP000198893">
    <property type="component" value="Unassembled WGS sequence"/>
</dbReference>
<dbReference type="OrthoDB" id="5490290at2"/>
<dbReference type="Pfam" id="PF00534">
    <property type="entry name" value="Glycos_transf_1"/>
    <property type="match status" value="1"/>
</dbReference>
<evidence type="ECO:0000256" key="3">
    <source>
        <dbReference type="ARBA" id="ARBA00022679"/>
    </source>
</evidence>
<name>A0A1H8LI35_9RHOB</name>
<dbReference type="InterPro" id="IPR001296">
    <property type="entry name" value="Glyco_trans_1"/>
</dbReference>
<keyword evidence="3 5" id="KW-0808">Transferase</keyword>
<dbReference type="PANTHER" id="PTHR12526">
    <property type="entry name" value="GLYCOSYLTRANSFERASE"/>
    <property type="match status" value="1"/>
</dbReference>
<dbReference type="SUPFAM" id="SSF53756">
    <property type="entry name" value="UDP-Glycosyltransferase/glycogen phosphorylase"/>
    <property type="match status" value="1"/>
</dbReference>
<proteinExistence type="inferred from homology"/>
<dbReference type="CDD" id="cd03801">
    <property type="entry name" value="GT4_PimA-like"/>
    <property type="match status" value="1"/>
</dbReference>
<keyword evidence="2 5" id="KW-0328">Glycosyltransferase</keyword>
<organism evidence="5 6">
    <name type="scientific">Salinihabitans flavidus</name>
    <dbReference type="NCBI Taxonomy" id="569882"/>
    <lineage>
        <taxon>Bacteria</taxon>
        <taxon>Pseudomonadati</taxon>
        <taxon>Pseudomonadota</taxon>
        <taxon>Alphaproteobacteria</taxon>
        <taxon>Rhodobacterales</taxon>
        <taxon>Roseobacteraceae</taxon>
        <taxon>Salinihabitans</taxon>
    </lineage>
</organism>
<dbReference type="Gene3D" id="3.40.50.2000">
    <property type="entry name" value="Glycogen Phosphorylase B"/>
    <property type="match status" value="2"/>
</dbReference>
<evidence type="ECO:0000313" key="6">
    <source>
        <dbReference type="Proteomes" id="UP000198893"/>
    </source>
</evidence>
<dbReference type="EMBL" id="FODS01000001">
    <property type="protein sequence ID" value="SEO04719.1"/>
    <property type="molecule type" value="Genomic_DNA"/>
</dbReference>
<evidence type="ECO:0000259" key="4">
    <source>
        <dbReference type="Pfam" id="PF00534"/>
    </source>
</evidence>